<dbReference type="Pfam" id="PF13894">
    <property type="entry name" value="zf-C2H2_4"/>
    <property type="match status" value="1"/>
</dbReference>
<dbReference type="Pfam" id="PF13912">
    <property type="entry name" value="zf-C2H2_6"/>
    <property type="match status" value="1"/>
</dbReference>
<keyword evidence="4 7" id="KW-0863">Zinc-finger</keyword>
<dbReference type="AlphaFoldDB" id="A0A7R9EI41"/>
<dbReference type="InterPro" id="IPR013087">
    <property type="entry name" value="Znf_C2H2_type"/>
</dbReference>
<name>A0A7R9EI41_9NEOP</name>
<dbReference type="PANTHER" id="PTHR14196:SF12">
    <property type="entry name" value="ZINC FINGER PROTEIN 208-LIKE"/>
    <property type="match status" value="1"/>
</dbReference>
<protein>
    <recommendedName>
        <fullName evidence="8">C2H2-type domain-containing protein</fullName>
    </recommendedName>
</protein>
<dbReference type="PROSITE" id="PS50157">
    <property type="entry name" value="ZINC_FINGER_C2H2_2"/>
    <property type="match status" value="9"/>
</dbReference>
<dbReference type="InterPro" id="IPR036236">
    <property type="entry name" value="Znf_C2H2_sf"/>
</dbReference>
<dbReference type="GO" id="GO:0008270">
    <property type="term" value="F:zinc ion binding"/>
    <property type="evidence" value="ECO:0007669"/>
    <property type="project" value="UniProtKB-KW"/>
</dbReference>
<sequence length="609" mass="70230">MAVQACHNRLSYDQRSTTDHCHGPGQWLEKTCKMYQNRRLDGFIFNYHICYHHLCTHSIDSKSPGATLGSTNHLYPATYFHANQMPRCVVQNIHLLSVPHGHQQFISVNYRAEPGAQIFSLVSTTLLSQMCELEPPNLQAELRNITIAASGVLAINASLLHYFQSPFFDELREWSSFTMFFRSRSFVLESGVFVIHDSFYAFNEPDCDSTQLKLESTIESILHSIIKPEKTSTEPASGVCEELRFKEELCFDESSTDVSENNKIQFGQNFINEIHKNVYLSVMDDQIMDTTFLNNELNLYQKNREQYNCDDYNKSYTKNINIKSHLLTQSEQRPYKCDICSKYFKIKSILKTHLISHGEHRPHKCGFCGRCFKLNNTLKNHLVTHREKRPYKCDICSKNFKNKTILKTHLVTHGEHRPHKCDVCGKLFKLNKSLKSHLITHGEHRPHKCDVCGKGFKQNKNLKPHLKTHSEHRPHKCDVCGKCFKEKRKLKIHLISHDEQKPHKCDICGKCFKEKGTLKTHLITHSEHRPHKCDVCGKGFILNSYLKSHLTSHSEHRYHKCDVCGKCFKKKGTLKSHLLYCSYAPKVSAEGVPLVVNATTKSRLPVVKS</sequence>
<evidence type="ECO:0000256" key="2">
    <source>
        <dbReference type="ARBA" id="ARBA00022723"/>
    </source>
</evidence>
<keyword evidence="3" id="KW-0677">Repeat</keyword>
<feature type="domain" description="C2H2-type" evidence="8">
    <location>
        <begin position="363"/>
        <end position="390"/>
    </location>
</feature>
<dbReference type="GO" id="GO:0005634">
    <property type="term" value="C:nucleus"/>
    <property type="evidence" value="ECO:0007669"/>
    <property type="project" value="UniProtKB-SubCell"/>
</dbReference>
<evidence type="ECO:0000256" key="6">
    <source>
        <dbReference type="ARBA" id="ARBA00023242"/>
    </source>
</evidence>
<dbReference type="Pfam" id="PF00096">
    <property type="entry name" value="zf-C2H2"/>
    <property type="match status" value="5"/>
</dbReference>
<comment type="subcellular location">
    <subcellularLocation>
        <location evidence="1">Nucleus</location>
    </subcellularLocation>
</comment>
<feature type="domain" description="C2H2-type" evidence="8">
    <location>
        <begin position="559"/>
        <end position="577"/>
    </location>
</feature>
<evidence type="ECO:0000256" key="7">
    <source>
        <dbReference type="PROSITE-ProRule" id="PRU00042"/>
    </source>
</evidence>
<keyword evidence="6" id="KW-0539">Nucleus</keyword>
<feature type="domain" description="C2H2-type" evidence="8">
    <location>
        <begin position="503"/>
        <end position="530"/>
    </location>
</feature>
<feature type="domain" description="C2H2-type" evidence="8">
    <location>
        <begin position="391"/>
        <end position="418"/>
    </location>
</feature>
<dbReference type="PROSITE" id="PS00028">
    <property type="entry name" value="ZINC_FINGER_C2H2_1"/>
    <property type="match status" value="8"/>
</dbReference>
<feature type="domain" description="C2H2-type" evidence="8">
    <location>
        <begin position="475"/>
        <end position="502"/>
    </location>
</feature>
<gene>
    <name evidence="9" type="ORF">TMSB3V08_LOCUS9755</name>
</gene>
<evidence type="ECO:0000256" key="1">
    <source>
        <dbReference type="ARBA" id="ARBA00004123"/>
    </source>
</evidence>
<dbReference type="PANTHER" id="PTHR14196">
    <property type="entry name" value="ODD-SKIPPED - RELATED"/>
    <property type="match status" value="1"/>
</dbReference>
<organism evidence="9">
    <name type="scientific">Timema monikensis</name>
    <dbReference type="NCBI Taxonomy" id="170555"/>
    <lineage>
        <taxon>Eukaryota</taxon>
        <taxon>Metazoa</taxon>
        <taxon>Ecdysozoa</taxon>
        <taxon>Arthropoda</taxon>
        <taxon>Hexapoda</taxon>
        <taxon>Insecta</taxon>
        <taxon>Pterygota</taxon>
        <taxon>Neoptera</taxon>
        <taxon>Polyneoptera</taxon>
        <taxon>Phasmatodea</taxon>
        <taxon>Timematodea</taxon>
        <taxon>Timematoidea</taxon>
        <taxon>Timematidae</taxon>
        <taxon>Timema</taxon>
    </lineage>
</organism>
<keyword evidence="5" id="KW-0862">Zinc</keyword>
<evidence type="ECO:0000256" key="3">
    <source>
        <dbReference type="ARBA" id="ARBA00022737"/>
    </source>
</evidence>
<reference evidence="9" key="1">
    <citation type="submission" date="2020-11" db="EMBL/GenBank/DDBJ databases">
        <authorList>
            <person name="Tran Van P."/>
        </authorList>
    </citation>
    <scope>NUCLEOTIDE SEQUENCE</scope>
</reference>
<evidence type="ECO:0000259" key="8">
    <source>
        <dbReference type="PROSITE" id="PS50157"/>
    </source>
</evidence>
<feature type="domain" description="C2H2-type" evidence="8">
    <location>
        <begin position="531"/>
        <end position="558"/>
    </location>
</feature>
<dbReference type="GO" id="GO:0000981">
    <property type="term" value="F:DNA-binding transcription factor activity, RNA polymerase II-specific"/>
    <property type="evidence" value="ECO:0007669"/>
    <property type="project" value="TreeGrafter"/>
</dbReference>
<accession>A0A7R9EI41</accession>
<feature type="domain" description="C2H2-type" evidence="8">
    <location>
        <begin position="335"/>
        <end position="362"/>
    </location>
</feature>
<dbReference type="InterPro" id="IPR050717">
    <property type="entry name" value="C2H2-ZF_Transcription_Reg"/>
</dbReference>
<evidence type="ECO:0000256" key="5">
    <source>
        <dbReference type="ARBA" id="ARBA00022833"/>
    </source>
</evidence>
<dbReference type="FunFam" id="3.30.160.60:FF:000671">
    <property type="entry name" value="Zinc finger protein 26"/>
    <property type="match status" value="2"/>
</dbReference>
<keyword evidence="2" id="KW-0479">Metal-binding</keyword>
<dbReference type="GO" id="GO:0000977">
    <property type="term" value="F:RNA polymerase II transcription regulatory region sequence-specific DNA binding"/>
    <property type="evidence" value="ECO:0007669"/>
    <property type="project" value="TreeGrafter"/>
</dbReference>
<feature type="domain" description="C2H2-type" evidence="8">
    <location>
        <begin position="447"/>
        <end position="474"/>
    </location>
</feature>
<feature type="domain" description="C2H2-type" evidence="8">
    <location>
        <begin position="419"/>
        <end position="446"/>
    </location>
</feature>
<dbReference type="Gene3D" id="3.30.160.60">
    <property type="entry name" value="Classic Zinc Finger"/>
    <property type="match status" value="8"/>
</dbReference>
<dbReference type="FunFam" id="3.30.160.60:FF:000086">
    <property type="entry name" value="transcription factor E4F1 isoform X1"/>
    <property type="match status" value="1"/>
</dbReference>
<dbReference type="FunFam" id="3.30.160.60:FF:000446">
    <property type="entry name" value="Zinc finger protein"/>
    <property type="match status" value="2"/>
</dbReference>
<evidence type="ECO:0000313" key="9">
    <source>
        <dbReference type="EMBL" id="CAD7433066.1"/>
    </source>
</evidence>
<dbReference type="FunFam" id="3.30.160.60:FF:000145">
    <property type="entry name" value="Zinc finger protein 574"/>
    <property type="match status" value="2"/>
</dbReference>
<proteinExistence type="predicted"/>
<dbReference type="SUPFAM" id="SSF57667">
    <property type="entry name" value="beta-beta-alpha zinc fingers"/>
    <property type="match status" value="7"/>
</dbReference>
<dbReference type="EMBL" id="OB796109">
    <property type="protein sequence ID" value="CAD7433066.1"/>
    <property type="molecule type" value="Genomic_DNA"/>
</dbReference>
<evidence type="ECO:0000256" key="4">
    <source>
        <dbReference type="ARBA" id="ARBA00022771"/>
    </source>
</evidence>
<dbReference type="SMART" id="SM00355">
    <property type="entry name" value="ZnF_C2H2"/>
    <property type="match status" value="9"/>
</dbReference>